<organism evidence="3 4">
    <name type="scientific">Stenotrophomonas forensis</name>
    <dbReference type="NCBI Taxonomy" id="2871169"/>
    <lineage>
        <taxon>Bacteria</taxon>
        <taxon>Pseudomonadati</taxon>
        <taxon>Pseudomonadota</taxon>
        <taxon>Gammaproteobacteria</taxon>
        <taxon>Lysobacterales</taxon>
        <taxon>Lysobacteraceae</taxon>
        <taxon>Stenotrophomonas</taxon>
        <taxon>Stenotrophomonas maltophilia group</taxon>
    </lineage>
</organism>
<feature type="domain" description="Bacteriophage tail tape measure C-terminal" evidence="2">
    <location>
        <begin position="694"/>
        <end position="768"/>
    </location>
</feature>
<evidence type="ECO:0000313" key="4">
    <source>
        <dbReference type="Proteomes" id="UP001216828"/>
    </source>
</evidence>
<dbReference type="InterPro" id="IPR009628">
    <property type="entry name" value="Phage_tape_measure_N"/>
</dbReference>
<proteinExistence type="predicted"/>
<feature type="domain" description="Bacteriophage tail tape measure N-terminal" evidence="1">
    <location>
        <begin position="105"/>
        <end position="307"/>
    </location>
</feature>
<accession>A0ABY7Y5S7</accession>
<dbReference type="EMBL" id="CP082270">
    <property type="protein sequence ID" value="WDM65331.1"/>
    <property type="molecule type" value="Genomic_DNA"/>
</dbReference>
<dbReference type="RefSeq" id="WP_274512447.1">
    <property type="nucleotide sequence ID" value="NZ_CP082270.1"/>
</dbReference>
<name>A0ABY7Y5S7_9GAMM</name>
<dbReference type="InterPro" id="IPR006431">
    <property type="entry name" value="Phage_tape_meas_C"/>
</dbReference>
<dbReference type="Proteomes" id="UP001216828">
    <property type="component" value="Chromosome"/>
</dbReference>
<evidence type="ECO:0000259" key="1">
    <source>
        <dbReference type="Pfam" id="PF06791"/>
    </source>
</evidence>
<dbReference type="Pfam" id="PF09718">
    <property type="entry name" value="Tape_meas_lam_C"/>
    <property type="match status" value="1"/>
</dbReference>
<dbReference type="Pfam" id="PF06791">
    <property type="entry name" value="TMP_2"/>
    <property type="match status" value="1"/>
</dbReference>
<gene>
    <name evidence="3" type="ORF">K5L94_08685</name>
</gene>
<protein>
    <submittedName>
        <fullName evidence="3">Phage tail tape measure protein</fullName>
    </submittedName>
</protein>
<sequence>MTEQSIGAARIDLVVDTQQFDSAITAAKRGVADMSGSAQQQYQQLSRAERSRIDTLVRQADTLGMTRSQQLAYNAALRTSGPVLDEIVQKLARAEAAAKRSGKELNAFGVSAAQQAAAMRGVPAQITDIAVSLQGGQNPLTVFLQQGGQLKDMFGGIRPAAAALASQLLSMINPLTAAAAATAALGVAWYQVGEAQRQAELALITTGNYAGTSAEQIAALARQMDNLGGVTRGKALAALTQVAASGRFIGEQFRLVSESAAEMEGATGQSIDSTIGKFKELAKDPVEGLLKLNEAEHFLTRAQLDRVTALQEEGRQQEAVTEAIRIYHDSLGDVSAKARESLSGVSQWWKAVKDDTSSAFNELGRYIELTDRLLSRTTGLKRGAVAETASFFTPIAGQAKLLGGYLGLANNFAERYWGLSPKPTVRMAGIYADGADASIDSVGERKHLEQRKKDQQEWERLSGQNLSKRQKQLAEEAQIVALGKKLGKDQADIDRELAASRKQFQEAEARRNGDSKTNPATSIVARIQQQVALNKEQSGSEEKLTVSQRLRVQVLEELDRLGAKIPESDRKRIRTMLEELKTTGDLVDATDKQKKTLEALTRQQAIFDQQAATRRRSDELDLMSYGHGQDSVAQLRRRIEIQREFEDELKRIGSKEVATDKEQWDQLAANAERHRDDQLRREGGYQARRLALLGDWRVGVQRGWEDYSFAAKNSMEQANSVMTTALNGWEDAWVKFGETGKLSFSDLTRSVIADLLRIQSQKAAVGLLDGLSGTSIGRLFGLSGGGGSVVKEAIPIPHAKGAAYQSPSLSTYSGGVYSSPQLFAFAKGAGVFGEAGPEAIMPLRRGSDGRLGVTVHGGSSAGFGNVVVNNYGDNRVQQRHQTETAPDGSQIKSLIIDVVAENVASGGQIGMAGKARYGWQDFSG</sequence>
<keyword evidence="4" id="KW-1185">Reference proteome</keyword>
<dbReference type="NCBIfam" id="TIGR01541">
    <property type="entry name" value="tape_meas_lam_C"/>
    <property type="match status" value="1"/>
</dbReference>
<evidence type="ECO:0000313" key="3">
    <source>
        <dbReference type="EMBL" id="WDM65331.1"/>
    </source>
</evidence>
<reference evidence="3 4" key="1">
    <citation type="submission" date="2021-08" db="EMBL/GenBank/DDBJ databases">
        <title>Stenotrophomonas forensis sp. nov., isolated from contaminated viral transport media.</title>
        <authorList>
            <person name="Nguyen S.V."/>
            <person name="Edwards D."/>
            <person name="Scott S."/>
            <person name="Doss J."/>
            <person name="Merid S."/>
            <person name="Zelaya E."/>
            <person name="Maza C."/>
            <person name="Mann M."/>
            <person name="Hamilton B."/>
            <person name="Blackwell R."/>
            <person name="Tran A."/>
            <person name="Hauser J."/>
        </authorList>
    </citation>
    <scope>NUCLEOTIDE SEQUENCE [LARGE SCALE GENOMIC DNA]</scope>
    <source>
        <strain evidence="3 4">DFS-20110405</strain>
    </source>
</reference>
<evidence type="ECO:0000259" key="2">
    <source>
        <dbReference type="Pfam" id="PF09718"/>
    </source>
</evidence>